<dbReference type="PANTHER" id="PTHR21027">
    <property type="entry name" value="TRNA-SPLICING ENDONUCLEASE SUBUNIT SEN54"/>
    <property type="match status" value="1"/>
</dbReference>
<dbReference type="STRING" id="67767.A0A0J7L008"/>
<accession>A0A0J7L008</accession>
<evidence type="ECO:0000313" key="5">
    <source>
        <dbReference type="Proteomes" id="UP000036403"/>
    </source>
</evidence>
<dbReference type="InterPro" id="IPR024337">
    <property type="entry name" value="tRNA_splic_suSen54"/>
</dbReference>
<dbReference type="PANTHER" id="PTHR21027:SF1">
    <property type="entry name" value="TRNA-SPLICING ENDONUCLEASE SUBUNIT SEN54"/>
    <property type="match status" value="1"/>
</dbReference>
<dbReference type="GO" id="GO:0000379">
    <property type="term" value="P:tRNA-type intron splice site recognition and cleavage"/>
    <property type="evidence" value="ECO:0007669"/>
    <property type="project" value="TreeGrafter"/>
</dbReference>
<gene>
    <name evidence="4" type="ORF">RF55_3781</name>
</gene>
<dbReference type="GO" id="GO:0000214">
    <property type="term" value="C:tRNA-intron endonuclease complex"/>
    <property type="evidence" value="ECO:0007669"/>
    <property type="project" value="TreeGrafter"/>
</dbReference>
<dbReference type="InterPro" id="IPR024336">
    <property type="entry name" value="tRNA_splic_suSen54_N"/>
</dbReference>
<protein>
    <submittedName>
        <fullName evidence="4">Trna-splicing endonuclease subunit sen54</fullName>
    </submittedName>
</protein>
<dbReference type="Proteomes" id="UP000036403">
    <property type="component" value="Unassembled WGS sequence"/>
</dbReference>
<keyword evidence="4" id="KW-0378">Hydrolase</keyword>
<evidence type="ECO:0000256" key="1">
    <source>
        <dbReference type="ARBA" id="ARBA00005736"/>
    </source>
</evidence>
<keyword evidence="5" id="KW-1185">Reference proteome</keyword>
<keyword evidence="4" id="KW-0255">Endonuclease</keyword>
<dbReference type="PaxDb" id="67767-A0A0J7L008"/>
<dbReference type="GO" id="GO:0004519">
    <property type="term" value="F:endonuclease activity"/>
    <property type="evidence" value="ECO:0007669"/>
    <property type="project" value="UniProtKB-KW"/>
</dbReference>
<keyword evidence="4" id="KW-0540">Nuclease</keyword>
<dbReference type="OrthoDB" id="408683at2759"/>
<reference evidence="4 5" key="1">
    <citation type="submission" date="2015-04" db="EMBL/GenBank/DDBJ databases">
        <title>Lasius niger genome sequencing.</title>
        <authorList>
            <person name="Konorov E.A."/>
            <person name="Nikitin M.A."/>
            <person name="Kirill M.V."/>
            <person name="Chang P."/>
        </authorList>
    </citation>
    <scope>NUCLEOTIDE SEQUENCE [LARGE SCALE GENOMIC DNA]</scope>
    <source>
        <tissue evidence="4">Whole</tissue>
    </source>
</reference>
<comment type="caution">
    <text evidence="4">The sequence shown here is derived from an EMBL/GenBank/DDBJ whole genome shotgun (WGS) entry which is preliminary data.</text>
</comment>
<sequence length="858" mass="99727">MRQIILQYTDSIEIDTFFTNRAEELLRSKGIRSNTLEEWERCLKILPKTGKKHFEPNNCWLQNVQIEKGLKNRRDLLNIERVERISELASAEWIPSQKKALVTKRSGQEWNNFGQEKNGSLYLLPEETLFLIETNCLELIWNGVPCSIQQAYEILIDDSVCTLEEYRVYSQLTRYGYRIQRYFYEEPEKCNRSDEITKRKIIVDPESGLRMSDNQLQNQQSTEKSKETLVKDMTKMSSKSFVNANTKDNKNITAEEPVDQVVQDVMVHLLSNIEDQKSINNSVTFELMENDTIQSDINNEEKNRNSKPEIISDETLLGNIKILRDTTCNSKKALKVSKWPGARIQRNVKQLPKRCDKVLSPEISVIESGFTNESSKVEKRKLTQTDELSHMKKSKHEVIELSDDEIQELPQCMTRMEMLNLFPNIAFQADITEKIPRRYIPHNIRPQKSIYQYNRTKLLRMQENDKRTRQNCKDIRINTRQNTSHLRSPVAVNNRNTLFHNQHSRSPLCGPSRPFYPMDQMHGTNIGASSWTELKRRWSEEKTITIDDEDYKNKDKSDEECNEVQVVKLINPLIGPRNVSSLAEIFSKLAIIKSAPERTVRRKKNKHKISYNVYSCTHHYRKANPGQPLYSLVVIRKEDSFLQPVELNRLQQDAKGSQIILAYVSMSISYIQPGHHRAMLFASTIQKSQEDGITSLWGGVVEDVYTQHIHSNNPYARKKELISGRRNPYCLAVLITGPIQTWSTVVDKKCRTKEQVEVKLRLFRDQVKLKKHSMGFMFACKARGTTMYNEEKNVESTIFKTLFPTVPLVGCFGDGEFGKNTMPVDEMEKKTRSKKKQKAYINSLYNEFSTMFMILTYG</sequence>
<evidence type="ECO:0000259" key="3">
    <source>
        <dbReference type="Pfam" id="PF12928"/>
    </source>
</evidence>
<dbReference type="AlphaFoldDB" id="A0A0J7L008"/>
<dbReference type="Pfam" id="PF12928">
    <property type="entry name" value="tRNA_int_end_N2"/>
    <property type="match status" value="1"/>
</dbReference>
<keyword evidence="2" id="KW-0819">tRNA processing</keyword>
<evidence type="ECO:0000313" key="4">
    <source>
        <dbReference type="EMBL" id="KMQ95966.1"/>
    </source>
</evidence>
<dbReference type="EMBL" id="LBMM01001634">
    <property type="protein sequence ID" value="KMQ95966.1"/>
    <property type="molecule type" value="Genomic_DNA"/>
</dbReference>
<proteinExistence type="inferred from homology"/>
<evidence type="ECO:0000256" key="2">
    <source>
        <dbReference type="ARBA" id="ARBA00022694"/>
    </source>
</evidence>
<comment type="similarity">
    <text evidence="1">Belongs to the SEN54 family.</text>
</comment>
<feature type="domain" description="tRNA-splicing endonuclease subunit Sen54 N-terminal" evidence="3">
    <location>
        <begin position="75"/>
        <end position="141"/>
    </location>
</feature>
<organism evidence="4 5">
    <name type="scientific">Lasius niger</name>
    <name type="common">Black garden ant</name>
    <dbReference type="NCBI Taxonomy" id="67767"/>
    <lineage>
        <taxon>Eukaryota</taxon>
        <taxon>Metazoa</taxon>
        <taxon>Ecdysozoa</taxon>
        <taxon>Arthropoda</taxon>
        <taxon>Hexapoda</taxon>
        <taxon>Insecta</taxon>
        <taxon>Pterygota</taxon>
        <taxon>Neoptera</taxon>
        <taxon>Endopterygota</taxon>
        <taxon>Hymenoptera</taxon>
        <taxon>Apocrita</taxon>
        <taxon>Aculeata</taxon>
        <taxon>Formicoidea</taxon>
        <taxon>Formicidae</taxon>
        <taxon>Formicinae</taxon>
        <taxon>Lasius</taxon>
        <taxon>Lasius</taxon>
    </lineage>
</organism>
<name>A0A0J7L008_LASNI</name>